<sequence>MSEMNIFVMRAIVIFLMVLSGPARSIAEHLPSYGIWGSNSSSLYNGLSPQRNGIPSPDGKSSVIIHSESISLRINSVITPVNIPFTSGLVDVLWSLDSNSVVITTSDGGFVGTWDAYIISIKKMNKVKVISIRRIVESVLSKKWMCDGEDSINIGAVKWDSELWVIAEVPPHSVCKNMGEIKGIKISISKNKINEMLNDKDVRVKWRKLLGGRFI</sequence>
<dbReference type="RefSeq" id="WP_273782384.1">
    <property type="nucleotide sequence ID" value="NZ_CP117562.1"/>
</dbReference>
<proteinExistence type="predicted"/>
<dbReference type="EMBL" id="CP117562">
    <property type="protein sequence ID" value="WDB31768.1"/>
    <property type="molecule type" value="Genomic_DNA"/>
</dbReference>
<dbReference type="AlphaFoldDB" id="A0AAX3MSE4"/>
<name>A0AAX3MSE4_ESCAL</name>
<evidence type="ECO:0000313" key="2">
    <source>
        <dbReference type="Proteomes" id="UP001219219"/>
    </source>
</evidence>
<dbReference type="Proteomes" id="UP001219219">
    <property type="component" value="Chromosome"/>
</dbReference>
<accession>A0AAX3MSE4</accession>
<reference evidence="1" key="1">
    <citation type="submission" date="2023-02" db="EMBL/GenBank/DDBJ databases">
        <title>Escherichia albertii as a potential enteropathogen in the light of epidemiological and genomic studies.</title>
        <authorList>
            <person name="Leszczynska K."/>
            <person name="Swiecicka I."/>
            <person name="Daniluk T."/>
            <person name="Lebensztejn D."/>
            <person name="Chmielewska S."/>
            <person name="Leszczynska D."/>
            <person name="Gawor J."/>
            <person name="Kliber M."/>
        </authorList>
    </citation>
    <scope>NUCLEOTIDE SEQUENCE</scope>
    <source>
        <strain evidence="1">BIA_7</strain>
    </source>
</reference>
<evidence type="ECO:0000313" key="1">
    <source>
        <dbReference type="EMBL" id="WDB31768.1"/>
    </source>
</evidence>
<gene>
    <name evidence="1" type="ORF">PS049_00790</name>
</gene>
<organism evidence="1 2">
    <name type="scientific">Escherichia albertii</name>
    <dbReference type="NCBI Taxonomy" id="208962"/>
    <lineage>
        <taxon>Bacteria</taxon>
        <taxon>Pseudomonadati</taxon>
        <taxon>Pseudomonadota</taxon>
        <taxon>Gammaproteobacteria</taxon>
        <taxon>Enterobacterales</taxon>
        <taxon>Enterobacteriaceae</taxon>
        <taxon>Escherichia</taxon>
    </lineage>
</organism>
<protein>
    <submittedName>
        <fullName evidence="1">Uncharacterized protein</fullName>
    </submittedName>
</protein>